<evidence type="ECO:0000313" key="1">
    <source>
        <dbReference type="EMBL" id="EKS00572.1"/>
    </source>
</evidence>
<protein>
    <submittedName>
        <fullName evidence="1">Uncharacterized protein</fullName>
    </submittedName>
</protein>
<dbReference type="AlphaFoldDB" id="A0AA87MRN9"/>
<evidence type="ECO:0000313" key="2">
    <source>
        <dbReference type="Proteomes" id="UP000001343"/>
    </source>
</evidence>
<comment type="caution">
    <text evidence="1">The sequence shown here is derived from an EMBL/GenBank/DDBJ whole genome shotgun (WGS) entry which is preliminary data.</text>
</comment>
<sequence length="62" mass="7342">MRQITHKSIIKIENSKKRNYIVDQLRSKEILNHKSFRAAPGLVRVRPKRFLLADSIEIDKIK</sequence>
<reference evidence="1 2" key="1">
    <citation type="journal article" date="2014" name="Int. J. Syst. Evol. Microbiol.">
        <title>Leptospira mayottensis sp. nov., a pathogenic species of the genus Leptospira isolated from humans.</title>
        <authorList>
            <person name="Bourhy P."/>
            <person name="Collet L."/>
            <person name="Brisse S."/>
            <person name="Picardeau M."/>
        </authorList>
    </citation>
    <scope>NUCLEOTIDE SEQUENCE [LARGE SCALE GENOMIC DNA]</scope>
    <source>
        <strain evidence="1 2">200901122</strain>
    </source>
</reference>
<dbReference type="Proteomes" id="UP000001343">
    <property type="component" value="Unassembled WGS sequence"/>
</dbReference>
<proteinExistence type="predicted"/>
<name>A0AA87MRN9_9LEPT</name>
<gene>
    <name evidence="1" type="ORF">LEP1GSC125_2697</name>
</gene>
<dbReference type="EMBL" id="AKWM02000032">
    <property type="protein sequence ID" value="EKS00572.1"/>
    <property type="molecule type" value="Genomic_DNA"/>
</dbReference>
<dbReference type="RefSeq" id="WP_002762500.1">
    <property type="nucleotide sequence ID" value="NZ_AKWM02000032.1"/>
</dbReference>
<accession>A0AA87MRN9</accession>
<organism evidence="1 2">
    <name type="scientific">Leptospira mayottensis 200901122</name>
    <dbReference type="NCBI Taxonomy" id="1193010"/>
    <lineage>
        <taxon>Bacteria</taxon>
        <taxon>Pseudomonadati</taxon>
        <taxon>Spirochaetota</taxon>
        <taxon>Spirochaetia</taxon>
        <taxon>Leptospirales</taxon>
        <taxon>Leptospiraceae</taxon>
        <taxon>Leptospira</taxon>
    </lineage>
</organism>